<keyword evidence="3" id="KW-1185">Reference proteome</keyword>
<dbReference type="AlphaFoldDB" id="A0A9D4Z7M8"/>
<feature type="region of interest" description="Disordered" evidence="1">
    <location>
        <begin position="1"/>
        <end position="23"/>
    </location>
</feature>
<evidence type="ECO:0000256" key="1">
    <source>
        <dbReference type="SAM" id="MobiDB-lite"/>
    </source>
</evidence>
<feature type="non-terminal residue" evidence="2">
    <location>
        <position position="1"/>
    </location>
</feature>
<dbReference type="EMBL" id="JABFUD020000022">
    <property type="protein sequence ID" value="KAI5062681.1"/>
    <property type="molecule type" value="Genomic_DNA"/>
</dbReference>
<reference evidence="2" key="1">
    <citation type="submission" date="2021-01" db="EMBL/GenBank/DDBJ databases">
        <title>Adiantum capillus-veneris genome.</title>
        <authorList>
            <person name="Fang Y."/>
            <person name="Liao Q."/>
        </authorList>
    </citation>
    <scope>NUCLEOTIDE SEQUENCE</scope>
    <source>
        <strain evidence="2">H3</strain>
        <tissue evidence="2">Leaf</tissue>
    </source>
</reference>
<sequence>RNAMRWTGNRKPRATTERSQLTSFHLPKRTRIDNAAKSKFEQQENEGKRPSLPPLPLELSVEEIRGLWKKAMTHLHEGGHKRFLGCGECGACPHGVGDVFEGFVMVQSPYIVPHRMRREEKMFTVYICITKKWVRENPTSRLVLNESATEVHNKPIFFCIVGSSDYHKHDRDSKVFRFYSDCLRSSLFHGMHVMMMGDGDQFTIIDLVENDCQIFDKMKTTIDAFKDLYDKTIASRRFQHSKRVASNR</sequence>
<evidence type="ECO:0000313" key="3">
    <source>
        <dbReference type="Proteomes" id="UP000886520"/>
    </source>
</evidence>
<accession>A0A9D4Z7M8</accession>
<name>A0A9D4Z7M8_ADICA</name>
<organism evidence="2 3">
    <name type="scientific">Adiantum capillus-veneris</name>
    <name type="common">Maidenhair fern</name>
    <dbReference type="NCBI Taxonomy" id="13818"/>
    <lineage>
        <taxon>Eukaryota</taxon>
        <taxon>Viridiplantae</taxon>
        <taxon>Streptophyta</taxon>
        <taxon>Embryophyta</taxon>
        <taxon>Tracheophyta</taxon>
        <taxon>Polypodiopsida</taxon>
        <taxon>Polypodiidae</taxon>
        <taxon>Polypodiales</taxon>
        <taxon>Pteridineae</taxon>
        <taxon>Pteridaceae</taxon>
        <taxon>Vittarioideae</taxon>
        <taxon>Adiantum</taxon>
    </lineage>
</organism>
<comment type="caution">
    <text evidence="2">The sequence shown here is derived from an EMBL/GenBank/DDBJ whole genome shotgun (WGS) entry which is preliminary data.</text>
</comment>
<proteinExistence type="predicted"/>
<gene>
    <name evidence="2" type="ORF">GOP47_0023220</name>
</gene>
<evidence type="ECO:0000313" key="2">
    <source>
        <dbReference type="EMBL" id="KAI5062681.1"/>
    </source>
</evidence>
<protein>
    <submittedName>
        <fullName evidence="2">Uncharacterized protein</fullName>
    </submittedName>
</protein>
<dbReference type="Proteomes" id="UP000886520">
    <property type="component" value="Chromosome 22"/>
</dbReference>